<dbReference type="Proteomes" id="UP001519290">
    <property type="component" value="Unassembled WGS sequence"/>
</dbReference>
<gene>
    <name evidence="1" type="ORF">JOF43_003726</name>
</gene>
<sequence length="168" mass="18661">MSTWSTGHTDVAAVDRDEGQFSIRIGNREVRADRNDELLAAVIGQEYPEEQDRELLFLMRLEQAIVLATAVQESIIAAAVQNEDLGPSTDEEVWTVLLAERETVDPGVRWQHRVPLVLVTSLFAPYTEKDRPVGNVAWIDPGDDVAMLDSLQGLGLIEVLEHDDLVVS</sequence>
<accession>A0ABS4X5J8</accession>
<dbReference type="RefSeq" id="WP_209904537.1">
    <property type="nucleotide sequence ID" value="NZ_BAAAJW010000017.1"/>
</dbReference>
<protein>
    <submittedName>
        <fullName evidence="1">Uncharacterized protein</fullName>
    </submittedName>
</protein>
<dbReference type="EMBL" id="JAGIOD010000002">
    <property type="protein sequence ID" value="MBP2383737.1"/>
    <property type="molecule type" value="Genomic_DNA"/>
</dbReference>
<comment type="caution">
    <text evidence="1">The sequence shown here is derived from an EMBL/GenBank/DDBJ whole genome shotgun (WGS) entry which is preliminary data.</text>
</comment>
<keyword evidence="2" id="KW-1185">Reference proteome</keyword>
<name>A0ABS4X5J8_9MICO</name>
<organism evidence="1 2">
    <name type="scientific">Brachybacterium sacelli</name>
    <dbReference type="NCBI Taxonomy" id="173364"/>
    <lineage>
        <taxon>Bacteria</taxon>
        <taxon>Bacillati</taxon>
        <taxon>Actinomycetota</taxon>
        <taxon>Actinomycetes</taxon>
        <taxon>Micrococcales</taxon>
        <taxon>Dermabacteraceae</taxon>
        <taxon>Brachybacterium</taxon>
    </lineage>
</organism>
<evidence type="ECO:0000313" key="2">
    <source>
        <dbReference type="Proteomes" id="UP001519290"/>
    </source>
</evidence>
<proteinExistence type="predicted"/>
<reference evidence="1 2" key="1">
    <citation type="submission" date="2021-03" db="EMBL/GenBank/DDBJ databases">
        <title>Sequencing the genomes of 1000 actinobacteria strains.</title>
        <authorList>
            <person name="Klenk H.-P."/>
        </authorList>
    </citation>
    <scope>NUCLEOTIDE SEQUENCE [LARGE SCALE GENOMIC DNA]</scope>
    <source>
        <strain evidence="1 2">DSM 14566</strain>
    </source>
</reference>
<evidence type="ECO:0000313" key="1">
    <source>
        <dbReference type="EMBL" id="MBP2383737.1"/>
    </source>
</evidence>